<feature type="transmembrane region" description="Helical" evidence="2">
    <location>
        <begin position="142"/>
        <end position="166"/>
    </location>
</feature>
<dbReference type="OrthoDB" id="5966099at2759"/>
<dbReference type="InterPro" id="IPR020846">
    <property type="entry name" value="MFS_dom"/>
</dbReference>
<feature type="transmembrane region" description="Helical" evidence="2">
    <location>
        <begin position="178"/>
        <end position="198"/>
    </location>
</feature>
<organism evidence="4 5">
    <name type="scientific">Pocillopora damicornis</name>
    <name type="common">Cauliflower coral</name>
    <name type="synonym">Millepora damicornis</name>
    <dbReference type="NCBI Taxonomy" id="46731"/>
    <lineage>
        <taxon>Eukaryota</taxon>
        <taxon>Metazoa</taxon>
        <taxon>Cnidaria</taxon>
        <taxon>Anthozoa</taxon>
        <taxon>Hexacorallia</taxon>
        <taxon>Scleractinia</taxon>
        <taxon>Astrocoeniina</taxon>
        <taxon>Pocilloporidae</taxon>
        <taxon>Pocillopora</taxon>
    </lineage>
</organism>
<feature type="domain" description="Major facilitator superfamily (MFS) profile" evidence="3">
    <location>
        <begin position="52"/>
        <end position="441"/>
    </location>
</feature>
<evidence type="ECO:0000313" key="5">
    <source>
        <dbReference type="Proteomes" id="UP000275408"/>
    </source>
</evidence>
<dbReference type="InterPro" id="IPR050327">
    <property type="entry name" value="Proton-linked_MCT"/>
</dbReference>
<evidence type="ECO:0000256" key="2">
    <source>
        <dbReference type="SAM" id="Phobius"/>
    </source>
</evidence>
<keyword evidence="2" id="KW-1133">Transmembrane helix</keyword>
<comment type="caution">
    <text evidence="4">The sequence shown here is derived from an EMBL/GenBank/DDBJ whole genome shotgun (WGS) entry which is preliminary data.</text>
</comment>
<keyword evidence="2" id="KW-0812">Transmembrane</keyword>
<dbReference type="GO" id="GO:0022857">
    <property type="term" value="F:transmembrane transporter activity"/>
    <property type="evidence" value="ECO:0007669"/>
    <property type="project" value="InterPro"/>
</dbReference>
<accession>A0A3M6V3K7</accession>
<feature type="transmembrane region" description="Helical" evidence="2">
    <location>
        <begin position="352"/>
        <end position="378"/>
    </location>
</feature>
<evidence type="ECO:0000313" key="4">
    <source>
        <dbReference type="EMBL" id="RMX60543.1"/>
    </source>
</evidence>
<dbReference type="Gene3D" id="1.20.1250.20">
    <property type="entry name" value="MFS general substrate transporter like domains"/>
    <property type="match status" value="2"/>
</dbReference>
<feature type="transmembrane region" description="Helical" evidence="2">
    <location>
        <begin position="51"/>
        <end position="71"/>
    </location>
</feature>
<keyword evidence="2" id="KW-0472">Membrane</keyword>
<gene>
    <name evidence="4" type="ORF">pdam_00001411</name>
</gene>
<dbReference type="EMBL" id="RCHS01000141">
    <property type="protein sequence ID" value="RMX60543.1"/>
    <property type="molecule type" value="Genomic_DNA"/>
</dbReference>
<dbReference type="PANTHER" id="PTHR11360:SF251">
    <property type="entry name" value="MAJOR FACILITATOR SUPERFAMILY (MFS) PROFILE DOMAIN-CONTAINING PROTEIN"/>
    <property type="match status" value="1"/>
</dbReference>
<dbReference type="InterPro" id="IPR036259">
    <property type="entry name" value="MFS_trans_sf"/>
</dbReference>
<dbReference type="InterPro" id="IPR011701">
    <property type="entry name" value="MFS"/>
</dbReference>
<keyword evidence="5" id="KW-1185">Reference proteome</keyword>
<dbReference type="Pfam" id="PF07690">
    <property type="entry name" value="MFS_1"/>
    <property type="match status" value="1"/>
</dbReference>
<feature type="transmembrane region" description="Helical" evidence="2">
    <location>
        <begin position="418"/>
        <end position="439"/>
    </location>
</feature>
<dbReference type="AlphaFoldDB" id="A0A3M6V3K7"/>
<dbReference type="SUPFAM" id="SSF103473">
    <property type="entry name" value="MFS general substrate transporter"/>
    <property type="match status" value="1"/>
</dbReference>
<feature type="transmembrane region" description="Helical" evidence="2">
    <location>
        <begin position="261"/>
        <end position="279"/>
    </location>
</feature>
<proteinExistence type="predicted"/>
<feature type="transmembrane region" description="Helical" evidence="2">
    <location>
        <begin position="91"/>
        <end position="110"/>
    </location>
</feature>
<evidence type="ECO:0000259" key="3">
    <source>
        <dbReference type="PROSITE" id="PS50850"/>
    </source>
</evidence>
<dbReference type="PANTHER" id="PTHR11360">
    <property type="entry name" value="MONOCARBOXYLATE TRANSPORTER"/>
    <property type="match status" value="1"/>
</dbReference>
<dbReference type="Proteomes" id="UP000275408">
    <property type="component" value="Unassembled WGS sequence"/>
</dbReference>
<dbReference type="GO" id="GO:0016020">
    <property type="term" value="C:membrane"/>
    <property type="evidence" value="ECO:0007669"/>
    <property type="project" value="UniProtKB-SubCell"/>
</dbReference>
<feature type="transmembrane region" description="Helical" evidence="2">
    <location>
        <begin position="117"/>
        <end position="136"/>
    </location>
</feature>
<reference evidence="4 5" key="1">
    <citation type="journal article" date="2018" name="Sci. Rep.">
        <title>Comparative analysis of the Pocillopora damicornis genome highlights role of immune system in coral evolution.</title>
        <authorList>
            <person name="Cunning R."/>
            <person name="Bay R.A."/>
            <person name="Gillette P."/>
            <person name="Baker A.C."/>
            <person name="Traylor-Knowles N."/>
        </authorList>
    </citation>
    <scope>NUCLEOTIDE SEQUENCE [LARGE SCALE GENOMIC DNA]</scope>
    <source>
        <strain evidence="4">RSMAS</strain>
        <tissue evidence="4">Whole animal</tissue>
    </source>
</reference>
<feature type="transmembrane region" description="Helical" evidence="2">
    <location>
        <begin position="390"/>
        <end position="412"/>
    </location>
</feature>
<feature type="transmembrane region" description="Helical" evidence="2">
    <location>
        <begin position="210"/>
        <end position="229"/>
    </location>
</feature>
<sequence>MHGILNKGNIIVNEAAGDMSRKETESAVNVVQDGSQSSSCVRRTCESDSCWSWLVCGVCALCNIIICGLTYSYGILFPSLLDEFKQGKATTALVGSLAMVGTGVYSMLVAKVYNRIGPLKTVIAGTLISIAALLVTSRGTGIYFIMVSYGIIFGIGSCFVFLPLYLTMPKYFIKRRSLALGLVAMGPGGGLFVMSPIMQAFVDTLDWRGTFMAMAGIVALIGPLSCVFIRIPDDKTDQRDAPGEDYREKLSYLSFIRNRRFVIFTVATCLSYAGHYIPSFHMVRYCETLGISTNQSSKLYIYSGVTSLLVRPVIGRLCDFEKIQAHSLFQIAAVAEGIATLLLPLAKRYIYFVLYFLLYGCTDGAMFSAMCVACMFCFKGNQRNRGFGFYQSITNIVSAFGPALGGLVADSFGGYPPAFYMSGALVALSGVIVLLVLFVKQDHQDPAEAAIRGALLVVEKCTVV</sequence>
<dbReference type="PROSITE" id="PS50850">
    <property type="entry name" value="MFS"/>
    <property type="match status" value="1"/>
</dbReference>
<evidence type="ECO:0000256" key="1">
    <source>
        <dbReference type="ARBA" id="ARBA00004141"/>
    </source>
</evidence>
<protein>
    <recommendedName>
        <fullName evidence="3">Major facilitator superfamily (MFS) profile domain-containing protein</fullName>
    </recommendedName>
</protein>
<comment type="subcellular location">
    <subcellularLocation>
        <location evidence="1">Membrane</location>
        <topology evidence="1">Multi-pass membrane protein</topology>
    </subcellularLocation>
</comment>
<name>A0A3M6V3K7_POCDA</name>